<dbReference type="RefSeq" id="XP_001270762.1">
    <property type="nucleotide sequence ID" value="XM_001270761.1"/>
</dbReference>
<keyword evidence="2" id="KW-1185">Reference proteome</keyword>
<dbReference type="KEGG" id="act:ACLA_035390"/>
<reference evidence="1 2" key="1">
    <citation type="journal article" date="2008" name="PLoS Genet.">
        <title>Genomic islands in the pathogenic filamentous fungus Aspergillus fumigatus.</title>
        <authorList>
            <person name="Fedorova N.D."/>
            <person name="Khaldi N."/>
            <person name="Joardar V.S."/>
            <person name="Maiti R."/>
            <person name="Amedeo P."/>
            <person name="Anderson M.J."/>
            <person name="Crabtree J."/>
            <person name="Silva J.C."/>
            <person name="Badger J.H."/>
            <person name="Albarraq A."/>
            <person name="Angiuoli S."/>
            <person name="Bussey H."/>
            <person name="Bowyer P."/>
            <person name="Cotty P.J."/>
            <person name="Dyer P.S."/>
            <person name="Egan A."/>
            <person name="Galens K."/>
            <person name="Fraser-Liggett C.M."/>
            <person name="Haas B.J."/>
            <person name="Inman J.M."/>
            <person name="Kent R."/>
            <person name="Lemieux S."/>
            <person name="Malavazi I."/>
            <person name="Orvis J."/>
            <person name="Roemer T."/>
            <person name="Ronning C.M."/>
            <person name="Sundaram J.P."/>
            <person name="Sutton G."/>
            <person name="Turner G."/>
            <person name="Venter J.C."/>
            <person name="White O.R."/>
            <person name="Whitty B.R."/>
            <person name="Youngman P."/>
            <person name="Wolfe K.H."/>
            <person name="Goldman G.H."/>
            <person name="Wortman J.R."/>
            <person name="Jiang B."/>
            <person name="Denning D.W."/>
            <person name="Nierman W.C."/>
        </authorList>
    </citation>
    <scope>NUCLEOTIDE SEQUENCE [LARGE SCALE GENOMIC DNA]</scope>
    <source>
        <strain evidence="2">ATCC 1007 / CBS 513.65 / DSM 816 / NCTC 3887 / NRRL 1</strain>
    </source>
</reference>
<dbReference type="GeneID" id="4703249"/>
<evidence type="ECO:0000313" key="2">
    <source>
        <dbReference type="Proteomes" id="UP000006701"/>
    </source>
</evidence>
<name>A1CJL2_ASPCL</name>
<evidence type="ECO:0000313" key="1">
    <source>
        <dbReference type="EMBL" id="EAW09336.1"/>
    </source>
</evidence>
<protein>
    <submittedName>
        <fullName evidence="1">Uncharacterized protein</fullName>
    </submittedName>
</protein>
<accession>A1CJL2</accession>
<dbReference type="HOGENOM" id="CLU_2412831_0_0_1"/>
<organism evidence="1 2">
    <name type="scientific">Aspergillus clavatus (strain ATCC 1007 / CBS 513.65 / DSM 816 / NCTC 3887 / NRRL 1 / QM 1276 / 107)</name>
    <dbReference type="NCBI Taxonomy" id="344612"/>
    <lineage>
        <taxon>Eukaryota</taxon>
        <taxon>Fungi</taxon>
        <taxon>Dikarya</taxon>
        <taxon>Ascomycota</taxon>
        <taxon>Pezizomycotina</taxon>
        <taxon>Eurotiomycetes</taxon>
        <taxon>Eurotiomycetidae</taxon>
        <taxon>Eurotiales</taxon>
        <taxon>Aspergillaceae</taxon>
        <taxon>Aspergillus</taxon>
        <taxon>Aspergillus subgen. Fumigati</taxon>
    </lineage>
</organism>
<proteinExistence type="predicted"/>
<sequence>MAPFDGHFYTHPDFQPNNTAGLIAVTAETPGGQGESQDHIRGLFDLTNDTERCTTLKGRQRWLAVKLPEQQQKEKEAAELGITVAEDGVQGL</sequence>
<dbReference type="VEuPathDB" id="FungiDB:ACLA_035390"/>
<dbReference type="EMBL" id="DS027056">
    <property type="protein sequence ID" value="EAW09336.1"/>
    <property type="molecule type" value="Genomic_DNA"/>
</dbReference>
<dbReference type="Proteomes" id="UP000006701">
    <property type="component" value="Unassembled WGS sequence"/>
</dbReference>
<dbReference type="AlphaFoldDB" id="A1CJL2"/>
<dbReference type="OrthoDB" id="3928002at2759"/>
<gene>
    <name evidence="1" type="ORF">ACLA_035390</name>
</gene>